<gene>
    <name evidence="2" type="ORF">GCM10008025_20020</name>
</gene>
<evidence type="ECO:0000313" key="2">
    <source>
        <dbReference type="EMBL" id="GGA76406.1"/>
    </source>
</evidence>
<dbReference type="Proteomes" id="UP000613512">
    <property type="component" value="Unassembled WGS sequence"/>
</dbReference>
<proteinExistence type="predicted"/>
<evidence type="ECO:0000259" key="1">
    <source>
        <dbReference type="Pfam" id="PF01636"/>
    </source>
</evidence>
<dbReference type="SUPFAM" id="SSF56112">
    <property type="entry name" value="Protein kinase-like (PK-like)"/>
    <property type="match status" value="1"/>
</dbReference>
<dbReference type="InterPro" id="IPR051678">
    <property type="entry name" value="AGP_Transferase"/>
</dbReference>
<comment type="caution">
    <text evidence="2">The sequence shown here is derived from an EMBL/GenBank/DDBJ whole genome shotgun (WGS) entry which is preliminary data.</text>
</comment>
<dbReference type="RefSeq" id="WP_188384531.1">
    <property type="nucleotide sequence ID" value="NZ_BMEY01000009.1"/>
</dbReference>
<dbReference type="EMBL" id="BMEY01000009">
    <property type="protein sequence ID" value="GGA76406.1"/>
    <property type="molecule type" value="Genomic_DNA"/>
</dbReference>
<dbReference type="Gene3D" id="3.90.1200.10">
    <property type="match status" value="1"/>
</dbReference>
<dbReference type="InterPro" id="IPR011009">
    <property type="entry name" value="Kinase-like_dom_sf"/>
</dbReference>
<dbReference type="InterPro" id="IPR002575">
    <property type="entry name" value="Aminoglycoside_PTrfase"/>
</dbReference>
<evidence type="ECO:0000313" key="3">
    <source>
        <dbReference type="Proteomes" id="UP000613512"/>
    </source>
</evidence>
<reference evidence="2" key="1">
    <citation type="journal article" date="2014" name="Int. J. Syst. Evol. Microbiol.">
        <title>Complete genome sequence of Corynebacterium casei LMG S-19264T (=DSM 44701T), isolated from a smear-ripened cheese.</title>
        <authorList>
            <consortium name="US DOE Joint Genome Institute (JGI-PGF)"/>
            <person name="Walter F."/>
            <person name="Albersmeier A."/>
            <person name="Kalinowski J."/>
            <person name="Ruckert C."/>
        </authorList>
    </citation>
    <scope>NUCLEOTIDE SEQUENCE</scope>
    <source>
        <strain evidence="2">CGMCC 1.12408</strain>
    </source>
</reference>
<keyword evidence="3" id="KW-1185">Reference proteome</keyword>
<dbReference type="PANTHER" id="PTHR21310">
    <property type="entry name" value="AMINOGLYCOSIDE PHOSPHOTRANSFERASE-RELATED-RELATED"/>
    <property type="match status" value="1"/>
</dbReference>
<dbReference type="AlphaFoldDB" id="A0A916W7X3"/>
<sequence length="250" mass="28557">MDLGHPIAAGNTAKIYLYNKQIVKVFHRRFPKTEAAYEAKKQQTIYATGLPVPKVIEIKKVDDSPAIVMEYVEGQTLGELFLRNKEKAIDYINMSINVQKEIHSITTTSLESMTSKLKRQILSTKKITENQKTILNTLLDKMSFEEKLCHGDFHLFNLILSKDGTVYIIDWVDASVGDIRADICRSYLLYLQFSEELAEQYLSLYCEKSGLEIDEILKWAPIIAAARLAENVASEDEERLLNIIKRHGIN</sequence>
<organism evidence="2 3">
    <name type="scientific">Ornithinibacillus halotolerans</name>
    <dbReference type="NCBI Taxonomy" id="1274357"/>
    <lineage>
        <taxon>Bacteria</taxon>
        <taxon>Bacillati</taxon>
        <taxon>Bacillota</taxon>
        <taxon>Bacilli</taxon>
        <taxon>Bacillales</taxon>
        <taxon>Bacillaceae</taxon>
        <taxon>Ornithinibacillus</taxon>
    </lineage>
</organism>
<reference evidence="2" key="2">
    <citation type="submission" date="2020-09" db="EMBL/GenBank/DDBJ databases">
        <authorList>
            <person name="Sun Q."/>
            <person name="Zhou Y."/>
        </authorList>
    </citation>
    <scope>NUCLEOTIDE SEQUENCE</scope>
    <source>
        <strain evidence="2">CGMCC 1.12408</strain>
    </source>
</reference>
<feature type="domain" description="Aminoglycoside phosphotransferase" evidence="1">
    <location>
        <begin position="20"/>
        <end position="209"/>
    </location>
</feature>
<name>A0A916W7X3_9BACI</name>
<protein>
    <submittedName>
        <fullName evidence="2">Aminoglycoside phosphotransferase</fullName>
    </submittedName>
</protein>
<accession>A0A916W7X3</accession>
<dbReference type="Pfam" id="PF01636">
    <property type="entry name" value="APH"/>
    <property type="match status" value="1"/>
</dbReference>